<dbReference type="RefSeq" id="WP_158699514.1">
    <property type="nucleotide sequence ID" value="NZ_CP027527.1"/>
</dbReference>
<accession>A4TXI1</accession>
<gene>
    <name evidence="2" type="ORF">MGR_2423</name>
</gene>
<sequence length="270" mass="30722">MPNRVDKTPITAYDILGYLVPGVTFTTLSMYSWHGLKIFKNIDAGMTTLGGAGLIAASLILSYVIGHCIAILSTVSLERMAVLLFGYPSHFLMVRENKKEILCKICLNKSKFLFIFIFSPVQLFSYLLLIITTMHEHFVKDMSKTHISFLKKAINDQFNLDTSNIDGLSWFGLVERYVLIHNSTGASRMYNYLNLYGFCRNMSVCMICIFYFSVFSMAFSASKPSHVEILIYFSLAGSIILSFGFLKFFRRYSQEAIMNFIVIDKKTCNS</sequence>
<feature type="transmembrane region" description="Helical" evidence="1">
    <location>
        <begin position="54"/>
        <end position="77"/>
    </location>
</feature>
<evidence type="ECO:0000313" key="2">
    <source>
        <dbReference type="EMBL" id="CAM75338.1"/>
    </source>
</evidence>
<proteinExistence type="predicted"/>
<evidence type="ECO:0000256" key="1">
    <source>
        <dbReference type="SAM" id="Phobius"/>
    </source>
</evidence>
<feature type="transmembrane region" description="Helical" evidence="1">
    <location>
        <begin position="198"/>
        <end position="217"/>
    </location>
</feature>
<keyword evidence="1" id="KW-0472">Membrane</keyword>
<keyword evidence="1" id="KW-1133">Transmembrane helix</keyword>
<name>A4TXI1_9PROT</name>
<dbReference type="EMBL" id="CU459003">
    <property type="protein sequence ID" value="CAM75338.1"/>
    <property type="molecule type" value="Genomic_DNA"/>
</dbReference>
<reference evidence="2" key="1">
    <citation type="journal article" date="2007" name="J. Bacteriol.">
        <title>Comparative genome analysis of four magnetotactic bacteria reveals a complex set of group-specific genes implicated in magnetosome biomineralization and function.</title>
        <authorList>
            <person name="Richter M."/>
            <person name="Kube M."/>
            <person name="Bazylinski D.A."/>
            <person name="Lombardot T."/>
            <person name="Gloeckner F.O."/>
            <person name="Reinhardt R."/>
            <person name="Schueler D."/>
        </authorList>
    </citation>
    <scope>NUCLEOTIDE SEQUENCE</scope>
    <source>
        <strain evidence="2">MSR-1</strain>
    </source>
</reference>
<feature type="transmembrane region" description="Helical" evidence="1">
    <location>
        <begin position="229"/>
        <end position="249"/>
    </location>
</feature>
<feature type="transmembrane region" description="Helical" evidence="1">
    <location>
        <begin position="15"/>
        <end position="33"/>
    </location>
</feature>
<protein>
    <submittedName>
        <fullName evidence="2">Uncharacterized protein</fullName>
    </submittedName>
</protein>
<dbReference type="AlphaFoldDB" id="A4TXI1"/>
<feature type="transmembrane region" description="Helical" evidence="1">
    <location>
        <begin position="112"/>
        <end position="134"/>
    </location>
</feature>
<organism evidence="2">
    <name type="scientific">Magnetospirillum gryphiswaldense</name>
    <dbReference type="NCBI Taxonomy" id="55518"/>
    <lineage>
        <taxon>Bacteria</taxon>
        <taxon>Pseudomonadati</taxon>
        <taxon>Pseudomonadota</taxon>
        <taxon>Alphaproteobacteria</taxon>
        <taxon>Rhodospirillales</taxon>
        <taxon>Rhodospirillaceae</taxon>
        <taxon>Magnetospirillum</taxon>
    </lineage>
</organism>
<keyword evidence="1" id="KW-0812">Transmembrane</keyword>